<organism evidence="1 2">
    <name type="scientific">Lactococcus garvieae DCC43</name>
    <dbReference type="NCBI Taxonomy" id="1231377"/>
    <lineage>
        <taxon>Bacteria</taxon>
        <taxon>Bacillati</taxon>
        <taxon>Bacillota</taxon>
        <taxon>Bacilli</taxon>
        <taxon>Lactobacillales</taxon>
        <taxon>Streptococcaceae</taxon>
        <taxon>Lactococcus</taxon>
    </lineage>
</organism>
<proteinExistence type="predicted"/>
<reference evidence="1 2" key="1">
    <citation type="journal article" date="2012" name="J. Bacteriol.">
        <title>Genome Sequence of the Bacteriocin-Producing Strain Lactococcus garvieae DCC43.</title>
        <authorList>
            <person name="Gabrielsen C."/>
            <person name="Brede D.A."/>
            <person name="Hernandez P.E."/>
            <person name="Nes I.F."/>
            <person name="Diep D.B."/>
        </authorList>
    </citation>
    <scope>NUCLEOTIDE SEQUENCE [LARGE SCALE GENOMIC DNA]</scope>
    <source>
        <strain evidence="1 2">DCC43</strain>
    </source>
</reference>
<dbReference type="EMBL" id="AMQS01000015">
    <property type="protein sequence ID" value="EKF51336.1"/>
    <property type="molecule type" value="Genomic_DNA"/>
</dbReference>
<protein>
    <submittedName>
        <fullName evidence="1">Uncharacterized protein</fullName>
    </submittedName>
</protein>
<dbReference type="RefSeq" id="WP_004260163.1">
    <property type="nucleotide sequence ID" value="NZ_AMQS01000015.1"/>
</dbReference>
<dbReference type="AlphaFoldDB" id="K2PV70"/>
<dbReference type="Proteomes" id="UP000006787">
    <property type="component" value="Unassembled WGS sequence"/>
</dbReference>
<evidence type="ECO:0000313" key="2">
    <source>
        <dbReference type="Proteomes" id="UP000006787"/>
    </source>
</evidence>
<sequence length="65" mass="7489">MNKTKFYAVLTAKRKQLDADTKKSVPVKKDFIVGLIQPMRINARNEAESIAKRSKMKLTGIYLYK</sequence>
<gene>
    <name evidence="1" type="ORF">C426_1290</name>
</gene>
<comment type="caution">
    <text evidence="1">The sequence shown here is derived from an EMBL/GenBank/DDBJ whole genome shotgun (WGS) entry which is preliminary data.</text>
</comment>
<accession>K2PV70</accession>
<dbReference type="PATRIC" id="fig|1231377.3.peg.1287"/>
<name>K2PV70_9LACT</name>
<evidence type="ECO:0000313" key="1">
    <source>
        <dbReference type="EMBL" id="EKF51336.1"/>
    </source>
</evidence>